<protein>
    <submittedName>
        <fullName evidence="1">Uncharacterized protein</fullName>
    </submittedName>
</protein>
<dbReference type="EMBL" id="LGRX02005176">
    <property type="protein sequence ID" value="KAK3279013.1"/>
    <property type="molecule type" value="Genomic_DNA"/>
</dbReference>
<comment type="caution">
    <text evidence="1">The sequence shown here is derived from an EMBL/GenBank/DDBJ whole genome shotgun (WGS) entry which is preliminary data.</text>
</comment>
<name>A0AAE0GJ64_9CHLO</name>
<keyword evidence="2" id="KW-1185">Reference proteome</keyword>
<evidence type="ECO:0000313" key="2">
    <source>
        <dbReference type="Proteomes" id="UP001190700"/>
    </source>
</evidence>
<accession>A0AAE0GJ64</accession>
<reference evidence="1 2" key="1">
    <citation type="journal article" date="2015" name="Genome Biol. Evol.">
        <title>Comparative Genomics of a Bacterivorous Green Alga Reveals Evolutionary Causalities and Consequences of Phago-Mixotrophic Mode of Nutrition.</title>
        <authorList>
            <person name="Burns J.A."/>
            <person name="Paasch A."/>
            <person name="Narechania A."/>
            <person name="Kim E."/>
        </authorList>
    </citation>
    <scope>NUCLEOTIDE SEQUENCE [LARGE SCALE GENOMIC DNA]</scope>
    <source>
        <strain evidence="1 2">PLY_AMNH</strain>
    </source>
</reference>
<dbReference type="Proteomes" id="UP001190700">
    <property type="component" value="Unassembled WGS sequence"/>
</dbReference>
<sequence>MAALREELYRSWERCGQTKPPLELVKLEARGSVRFYPVEDDVGDAIDAPGRRRPPPPLPMAATTAVAGVSIAGAGPSGTEPSVHEVSTRDTLTRSPGSLSSDSACSDWSTIEAASRPTDSSLQTWLSPEEVKDLQHKSFLTVFMVSVLYCIFEDNDRNERDTFQFTDEYLQNEQRKFTGLAYVTALGSAPWVKPPLMLLEERLHSPAAIVEQVREAHLARRSWVTII</sequence>
<organism evidence="1 2">
    <name type="scientific">Cymbomonas tetramitiformis</name>
    <dbReference type="NCBI Taxonomy" id="36881"/>
    <lineage>
        <taxon>Eukaryota</taxon>
        <taxon>Viridiplantae</taxon>
        <taxon>Chlorophyta</taxon>
        <taxon>Pyramimonadophyceae</taxon>
        <taxon>Pyramimonadales</taxon>
        <taxon>Pyramimonadaceae</taxon>
        <taxon>Cymbomonas</taxon>
    </lineage>
</organism>
<proteinExistence type="predicted"/>
<dbReference type="AlphaFoldDB" id="A0AAE0GJ64"/>
<gene>
    <name evidence="1" type="ORF">CYMTET_13086</name>
</gene>
<evidence type="ECO:0000313" key="1">
    <source>
        <dbReference type="EMBL" id="KAK3279013.1"/>
    </source>
</evidence>